<dbReference type="EMBL" id="FOXH01000022">
    <property type="protein sequence ID" value="SFQ48269.1"/>
    <property type="molecule type" value="Genomic_DNA"/>
</dbReference>
<keyword evidence="1" id="KW-0663">Pyridoxal phosphate</keyword>
<evidence type="ECO:0000256" key="1">
    <source>
        <dbReference type="ARBA" id="ARBA00022898"/>
    </source>
</evidence>
<sequence>MELLLFFYGLILNLLLYFQPNYSVMPDLSKRQFLKVLSGITAFSQIKKNPFESFKSSISPLKLAEAEDFWLQIRKGYPVTNDFIQLENGYYSLTSTEVLEKYKQHLEKINSISSYYMRTQQVNDKLESRKQLAELLGCSYENLIITRNTTESLDTIIAGIEWQKGDEAVMAEQDYGAMLDMFSLQAKRHGMVNKIVSIPNHPQSDEEIVEIYEKAITPKTRLLMVCHMINVTGHILPVKKIVEMAHKHNVEVMVDGAHAFAQIDFKLADLGNCDYYGSSLHKWLGTPLGAGILYVRKDKIQKLWQIYGDFGFEDSDIRKLNHTGTHPVATDLAIRDAIQYYRKIGASQKEARLRYLQNYWTEKVRKNPKIIVNTPLDPKRHCAIANVGVEGKSPKDLAKILFDQYRIFTVAIDFSNVHGVRVTPHIFTTTAELDLFVKALHEIAG</sequence>
<dbReference type="InterPro" id="IPR015424">
    <property type="entry name" value="PyrdxlP-dep_Trfase"/>
</dbReference>
<dbReference type="Gene3D" id="3.40.640.10">
    <property type="entry name" value="Type I PLP-dependent aspartate aminotransferase-like (Major domain)"/>
    <property type="match status" value="1"/>
</dbReference>
<proteinExistence type="predicted"/>
<dbReference type="InterPro" id="IPR000192">
    <property type="entry name" value="Aminotrans_V_dom"/>
</dbReference>
<keyword evidence="4" id="KW-1185">Reference proteome</keyword>
<dbReference type="Proteomes" id="UP000199306">
    <property type="component" value="Unassembled WGS sequence"/>
</dbReference>
<evidence type="ECO:0000313" key="3">
    <source>
        <dbReference type="EMBL" id="SFQ48269.1"/>
    </source>
</evidence>
<reference evidence="3 4" key="1">
    <citation type="submission" date="2016-10" db="EMBL/GenBank/DDBJ databases">
        <authorList>
            <person name="de Groot N.N."/>
        </authorList>
    </citation>
    <scope>NUCLEOTIDE SEQUENCE [LARGE SCALE GENOMIC DNA]</scope>
    <source>
        <strain evidence="4">E92,LMG 26720,CCM 7988</strain>
    </source>
</reference>
<accession>A0A1I5YVL6</accession>
<protein>
    <submittedName>
        <fullName evidence="3">Selenocysteine lyase/Cysteine desulfurase</fullName>
    </submittedName>
</protein>
<name>A0A1I5YVL6_9BACT</name>
<dbReference type="STRING" id="1079859.SAMN04515674_1225"/>
<dbReference type="Pfam" id="PF00266">
    <property type="entry name" value="Aminotran_5"/>
    <property type="match status" value="1"/>
</dbReference>
<dbReference type="AlphaFoldDB" id="A0A1I5YVL6"/>
<dbReference type="PANTHER" id="PTHR43092">
    <property type="entry name" value="L-CYSTEINE DESULFHYDRASE"/>
    <property type="match status" value="1"/>
</dbReference>
<organism evidence="3 4">
    <name type="scientific">Pseudarcicella hirudinis</name>
    <dbReference type="NCBI Taxonomy" id="1079859"/>
    <lineage>
        <taxon>Bacteria</taxon>
        <taxon>Pseudomonadati</taxon>
        <taxon>Bacteroidota</taxon>
        <taxon>Cytophagia</taxon>
        <taxon>Cytophagales</taxon>
        <taxon>Flectobacillaceae</taxon>
        <taxon>Pseudarcicella</taxon>
    </lineage>
</organism>
<dbReference type="GO" id="GO:0016829">
    <property type="term" value="F:lyase activity"/>
    <property type="evidence" value="ECO:0007669"/>
    <property type="project" value="UniProtKB-KW"/>
</dbReference>
<keyword evidence="3" id="KW-0456">Lyase</keyword>
<evidence type="ECO:0000259" key="2">
    <source>
        <dbReference type="Pfam" id="PF00266"/>
    </source>
</evidence>
<dbReference type="InterPro" id="IPR015421">
    <property type="entry name" value="PyrdxlP-dep_Trfase_major"/>
</dbReference>
<gene>
    <name evidence="3" type="ORF">SAMN04515674_1225</name>
</gene>
<dbReference type="SUPFAM" id="SSF53383">
    <property type="entry name" value="PLP-dependent transferases"/>
    <property type="match status" value="1"/>
</dbReference>
<feature type="domain" description="Aminotransferase class V" evidence="2">
    <location>
        <begin position="93"/>
        <end position="404"/>
    </location>
</feature>
<dbReference type="InterPro" id="IPR015422">
    <property type="entry name" value="PyrdxlP-dep_Trfase_small"/>
</dbReference>
<evidence type="ECO:0000313" key="4">
    <source>
        <dbReference type="Proteomes" id="UP000199306"/>
    </source>
</evidence>
<dbReference type="PANTHER" id="PTHR43092:SF6">
    <property type="entry name" value="BLR1280 PROTEIN"/>
    <property type="match status" value="1"/>
</dbReference>
<dbReference type="Gene3D" id="3.90.1150.10">
    <property type="entry name" value="Aspartate Aminotransferase, domain 1"/>
    <property type="match status" value="1"/>
</dbReference>